<name>A0A371DFZ2_9APHY</name>
<proteinExistence type="predicted"/>
<protein>
    <recommendedName>
        <fullName evidence="1">F-box domain-containing protein</fullName>
    </recommendedName>
</protein>
<evidence type="ECO:0000313" key="2">
    <source>
        <dbReference type="EMBL" id="RDX51447.1"/>
    </source>
</evidence>
<keyword evidence="3" id="KW-1185">Reference proteome</keyword>
<dbReference type="Proteomes" id="UP000256964">
    <property type="component" value="Unassembled WGS sequence"/>
</dbReference>
<organism evidence="2 3">
    <name type="scientific">Lentinus brumalis</name>
    <dbReference type="NCBI Taxonomy" id="2498619"/>
    <lineage>
        <taxon>Eukaryota</taxon>
        <taxon>Fungi</taxon>
        <taxon>Dikarya</taxon>
        <taxon>Basidiomycota</taxon>
        <taxon>Agaricomycotina</taxon>
        <taxon>Agaricomycetes</taxon>
        <taxon>Polyporales</taxon>
        <taxon>Polyporaceae</taxon>
        <taxon>Lentinus</taxon>
    </lineage>
</organism>
<dbReference type="AlphaFoldDB" id="A0A371DFZ2"/>
<sequence>MEEHLKTKARVDSVLRELQAHAGEMSSSMIWELHGLMLETATALLRASNYKQPLLRLPNEILGQIMDYIPDLREDKEDNLRPFWRSGAADTLMLLPISQTCHRLRAVALGDPLLWRHIYATCLLAGTDGCIEELVSRSEELPLTIVLMNADPSLILSPKVCIRAQELHMVHMDMTVYILHTFFQLPWPELQVLSLTHSEETTWNGDNFISLSQAPRLRYLHLQHLSTFVSGEMPSLTHISLSMLHLRDCHARMAAFLSSCPNLVNVTLDRMNHHTTPRRPQPLVLPRLKRITFHDMTTPVIQFYLTVFSCPRPGLALQILSPGEVPLRRFPLANLLPQYARGAASSLAISGHLQQDEEDTDDDDDDDEPKLLLSVTAYSETNAFRICRPYEVLMQHLHRIVAGESSLANLREVCIVNVPVSYSARLTDIISSVLASLPALETLTVVLDHSQFARARPNLRNLPRSSDLSLKGTRLRTVRLVHGFSKHPISEHQSGSPSERPSVKLPLSKVLAQLLSRQYDYLDALILQTTRHFHIDGSDLEEVAEHIPTVRHETIDALPSMKYPDFCYEPASSSKTAFPASLW</sequence>
<gene>
    <name evidence="2" type="ORF">OH76DRAFT_1554860</name>
</gene>
<evidence type="ECO:0000259" key="1">
    <source>
        <dbReference type="Pfam" id="PF12937"/>
    </source>
</evidence>
<dbReference type="SUPFAM" id="SSF52047">
    <property type="entry name" value="RNI-like"/>
    <property type="match status" value="1"/>
</dbReference>
<accession>A0A371DFZ2</accession>
<dbReference type="STRING" id="139420.A0A371DFZ2"/>
<dbReference type="InterPro" id="IPR001810">
    <property type="entry name" value="F-box_dom"/>
</dbReference>
<dbReference type="EMBL" id="KZ857394">
    <property type="protein sequence ID" value="RDX51447.1"/>
    <property type="molecule type" value="Genomic_DNA"/>
</dbReference>
<feature type="domain" description="F-box" evidence="1">
    <location>
        <begin position="55"/>
        <end position="119"/>
    </location>
</feature>
<dbReference type="Gene3D" id="1.20.1280.50">
    <property type="match status" value="1"/>
</dbReference>
<dbReference type="InterPro" id="IPR032675">
    <property type="entry name" value="LRR_dom_sf"/>
</dbReference>
<dbReference type="Pfam" id="PF12937">
    <property type="entry name" value="F-box-like"/>
    <property type="match status" value="1"/>
</dbReference>
<dbReference type="OrthoDB" id="2749208at2759"/>
<reference evidence="2 3" key="1">
    <citation type="journal article" date="2018" name="Biotechnol. Biofuels">
        <title>Integrative visual omics of the white-rot fungus Polyporus brumalis exposes the biotechnological potential of its oxidative enzymes for delignifying raw plant biomass.</title>
        <authorList>
            <person name="Miyauchi S."/>
            <person name="Rancon A."/>
            <person name="Drula E."/>
            <person name="Hage H."/>
            <person name="Chaduli D."/>
            <person name="Favel A."/>
            <person name="Grisel S."/>
            <person name="Henrissat B."/>
            <person name="Herpoel-Gimbert I."/>
            <person name="Ruiz-Duenas F.J."/>
            <person name="Chevret D."/>
            <person name="Hainaut M."/>
            <person name="Lin J."/>
            <person name="Wang M."/>
            <person name="Pangilinan J."/>
            <person name="Lipzen A."/>
            <person name="Lesage-Meessen L."/>
            <person name="Navarro D."/>
            <person name="Riley R."/>
            <person name="Grigoriev I.V."/>
            <person name="Zhou S."/>
            <person name="Raouche S."/>
            <person name="Rosso M.N."/>
        </authorList>
    </citation>
    <scope>NUCLEOTIDE SEQUENCE [LARGE SCALE GENOMIC DNA]</scope>
    <source>
        <strain evidence="2 3">BRFM 1820</strain>
    </source>
</reference>
<evidence type="ECO:0000313" key="3">
    <source>
        <dbReference type="Proteomes" id="UP000256964"/>
    </source>
</evidence>
<dbReference type="Gene3D" id="3.80.10.10">
    <property type="entry name" value="Ribonuclease Inhibitor"/>
    <property type="match status" value="1"/>
</dbReference>